<dbReference type="RefSeq" id="WP_139824944.1">
    <property type="nucleotide sequence ID" value="NZ_FXAY01000006.1"/>
</dbReference>
<proteinExistence type="predicted"/>
<feature type="transmembrane region" description="Helical" evidence="2">
    <location>
        <begin position="1235"/>
        <end position="1254"/>
    </location>
</feature>
<feature type="transmembrane region" description="Helical" evidence="2">
    <location>
        <begin position="326"/>
        <end position="346"/>
    </location>
</feature>
<reference evidence="4" key="1">
    <citation type="submission" date="2017-04" db="EMBL/GenBank/DDBJ databases">
        <authorList>
            <person name="Varghese N."/>
            <person name="Submissions S."/>
        </authorList>
    </citation>
    <scope>NUCLEOTIDE SEQUENCE [LARGE SCALE GENOMIC DNA]</scope>
    <source>
        <strain evidence="4">VKM Ac-2510</strain>
    </source>
</reference>
<feature type="transmembrane region" description="Helical" evidence="2">
    <location>
        <begin position="352"/>
        <end position="371"/>
    </location>
</feature>
<dbReference type="InterPro" id="IPR058062">
    <property type="entry name" value="SCO7613_C"/>
</dbReference>
<feature type="transmembrane region" description="Helical" evidence="2">
    <location>
        <begin position="211"/>
        <end position="231"/>
    </location>
</feature>
<dbReference type="EMBL" id="FXAY01000006">
    <property type="protein sequence ID" value="SMG47508.1"/>
    <property type="molecule type" value="Genomic_DNA"/>
</dbReference>
<feature type="transmembrane region" description="Helical" evidence="2">
    <location>
        <begin position="760"/>
        <end position="781"/>
    </location>
</feature>
<evidence type="ECO:0000256" key="1">
    <source>
        <dbReference type="SAM" id="MobiDB-lite"/>
    </source>
</evidence>
<dbReference type="NCBIfam" id="NF047321">
    <property type="entry name" value="SCO7613_CTERM"/>
    <property type="match status" value="1"/>
</dbReference>
<feature type="transmembrane region" description="Helical" evidence="2">
    <location>
        <begin position="905"/>
        <end position="924"/>
    </location>
</feature>
<feature type="transmembrane region" description="Helical" evidence="2">
    <location>
        <begin position="822"/>
        <end position="841"/>
    </location>
</feature>
<keyword evidence="4" id="KW-1185">Reference proteome</keyword>
<gene>
    <name evidence="3" type="ORF">SAMN06296010_3203</name>
</gene>
<feature type="transmembrane region" description="Helical" evidence="2">
    <location>
        <begin position="570"/>
        <end position="590"/>
    </location>
</feature>
<feature type="transmembrane region" description="Helical" evidence="2">
    <location>
        <begin position="991"/>
        <end position="1009"/>
    </location>
</feature>
<feature type="transmembrane region" description="Helical" evidence="2">
    <location>
        <begin position="237"/>
        <end position="258"/>
    </location>
</feature>
<feature type="transmembrane region" description="Helical" evidence="2">
    <location>
        <begin position="877"/>
        <end position="899"/>
    </location>
</feature>
<feature type="transmembrane region" description="Helical" evidence="2">
    <location>
        <begin position="787"/>
        <end position="810"/>
    </location>
</feature>
<feature type="transmembrane region" description="Helical" evidence="2">
    <location>
        <begin position="1110"/>
        <end position="1129"/>
    </location>
</feature>
<name>A0A1X7L104_9MICO</name>
<dbReference type="Proteomes" id="UP000193244">
    <property type="component" value="Unassembled WGS sequence"/>
</dbReference>
<feature type="transmembrane region" description="Helical" evidence="2">
    <location>
        <begin position="518"/>
        <end position="536"/>
    </location>
</feature>
<feature type="transmembrane region" description="Helical" evidence="2">
    <location>
        <begin position="270"/>
        <end position="292"/>
    </location>
</feature>
<evidence type="ECO:0000313" key="3">
    <source>
        <dbReference type="EMBL" id="SMG47508.1"/>
    </source>
</evidence>
<feature type="compositionally biased region" description="Low complexity" evidence="1">
    <location>
        <begin position="120"/>
        <end position="130"/>
    </location>
</feature>
<evidence type="ECO:0000313" key="4">
    <source>
        <dbReference type="Proteomes" id="UP000193244"/>
    </source>
</evidence>
<feature type="transmembrane region" description="Helical" evidence="2">
    <location>
        <begin position="1187"/>
        <end position="1204"/>
    </location>
</feature>
<sequence>MTDPVPAAVPSSGAAWPTTPQAFADTTLCPRCFAVLLSSRCHSCGLELAVPLAAELIAASHTLVDAERHRRDLIQRMWNEQLAAQLIVTPARPAPTYVPDAASAAAATAIAPPLPAFPSVSPHPSTVSPPGATPAPTVPPSHESSDSRPRRSGVQVFLLVTGIVLLSVFALFFVTVAYLFATVEVRVVVTALAGLVVFGVAWVLKRRHLPATAEGVGVTGTVILLGVLEFVRGAELFGSASITPALFSGAGFLALSALLEALHRISRLRFARLGSVLLAPTGVALVVVGALGSVDSGLALWAGLVAAGASTLALPQIRERSGEAALVRWVAVVSMTAALIPAALLLPEVPGSSALSYSVSAIVWGAFILRLRAGSGAHAWSRAASVMLGLSVSLAPTVAIFRHASTEWNLWAPGTAAAIVAVTLVIRARTSTTQLASRICRDAQIPALIVAALGLLPGVGLAAIHILGSVFPRYLLWQARPGDAAGFVPETGAWAAVLAPAVAALLGAVAIRLARLPSALGALVGCLSCVALLAAASHAGTVLLSLLAYAIVATTGLAALLATRGRRVPAVRVPAAIALGVATFAVVILSHASTSLWLPGTLATAALIVVSRFAIAPSTPAASFVRPLLTGFVAGFLFVEMTLLMPWISGWRPSLLSASSPFPAPTDFFALPGAGAVLLLCVVPLALRSRIDRASRGAWDLRAAAVVALLTAAISSLVLFVAGSASAIDHGARIAIPLGLAVAAIVWQIRGSVAHTAERVALAGLAPLALTATLASVADAATASSTALMLDLAAPVAAILSAALGAVLFTRASPGIRSAARIAWECAIALVMIVSIVRCIASADASTWLILLLLAVTPIIVSFADGNPFRSRSPRRFGGALSCVLATAALWQFLAFRGMVDVEPYTLPLAGMLLCLTAAIAVFSTQTASVATVRSTLFAAALVIALVPSALVSIADERPTRGVVVLVIAAVLTAAALLAPRVIRGVIVRDSALYSSIAVLVTIGLARAVRDAIVSEDGVLFPEIWVLPAVIALVVTSAVWTRRRALPFRVAQLGVPAAVALIGLISVVCLITLPETNSSTRLAVVSTTFVGVVVAAAVRRWVPLDRVSQITALCVLVVVGATGLVTGAAHPFELSTTPVGLALIVSGLVTVRRDASARTWPNLGPGIAVLLVPSLLADFGSTELWRVIALGVLSVALVAVSITLRWQAPLIVSGTVLLVHALAQSWPWIQGLYSVVPWWIWLGIGGALLIALAARYEHRVRNLRSFVGTISSLR</sequence>
<dbReference type="STRING" id="150121.SAMN06296010_3203"/>
<feature type="transmembrane region" description="Helical" evidence="2">
    <location>
        <begin position="298"/>
        <end position="314"/>
    </location>
</feature>
<evidence type="ECO:0000256" key="2">
    <source>
        <dbReference type="SAM" id="Phobius"/>
    </source>
</evidence>
<keyword evidence="2" id="KW-0812">Transmembrane</keyword>
<feature type="transmembrane region" description="Helical" evidence="2">
    <location>
        <begin position="491"/>
        <end position="511"/>
    </location>
</feature>
<dbReference type="AlphaFoldDB" id="A0A1X7L104"/>
<feature type="transmembrane region" description="Helical" evidence="2">
    <location>
        <begin position="936"/>
        <end position="955"/>
    </location>
</feature>
<feature type="region of interest" description="Disordered" evidence="1">
    <location>
        <begin position="120"/>
        <end position="149"/>
    </location>
</feature>
<feature type="transmembrane region" description="Helical" evidence="2">
    <location>
        <begin position="187"/>
        <end position="204"/>
    </location>
</feature>
<feature type="transmembrane region" description="Helical" evidence="2">
    <location>
        <begin position="627"/>
        <end position="648"/>
    </location>
</feature>
<feature type="transmembrane region" description="Helical" evidence="2">
    <location>
        <begin position="847"/>
        <end position="865"/>
    </location>
</feature>
<feature type="transmembrane region" description="Helical" evidence="2">
    <location>
        <begin position="1211"/>
        <end position="1229"/>
    </location>
</feature>
<feature type="transmembrane region" description="Helical" evidence="2">
    <location>
        <begin position="1053"/>
        <end position="1073"/>
    </location>
</feature>
<feature type="transmembrane region" description="Helical" evidence="2">
    <location>
        <begin position="668"/>
        <end position="687"/>
    </location>
</feature>
<keyword evidence="2" id="KW-0472">Membrane</keyword>
<feature type="transmembrane region" description="Helical" evidence="2">
    <location>
        <begin position="542"/>
        <end position="563"/>
    </location>
</feature>
<protein>
    <submittedName>
        <fullName evidence="3">Uncharacterized membrane protein</fullName>
    </submittedName>
</protein>
<feature type="transmembrane region" description="Helical" evidence="2">
    <location>
        <begin position="596"/>
        <end position="615"/>
    </location>
</feature>
<feature type="transmembrane region" description="Helical" evidence="2">
    <location>
        <begin position="383"/>
        <end position="402"/>
    </location>
</feature>
<feature type="transmembrane region" description="Helical" evidence="2">
    <location>
        <begin position="156"/>
        <end position="181"/>
    </location>
</feature>
<feature type="transmembrane region" description="Helical" evidence="2">
    <location>
        <begin position="447"/>
        <end position="471"/>
    </location>
</feature>
<dbReference type="OrthoDB" id="5096967at2"/>
<organism evidence="3 4">
    <name type="scientific">Agreia pratensis</name>
    <dbReference type="NCBI Taxonomy" id="150121"/>
    <lineage>
        <taxon>Bacteria</taxon>
        <taxon>Bacillati</taxon>
        <taxon>Actinomycetota</taxon>
        <taxon>Actinomycetes</taxon>
        <taxon>Micrococcales</taxon>
        <taxon>Microbacteriaceae</taxon>
        <taxon>Agreia</taxon>
    </lineage>
</organism>
<feature type="transmembrane region" description="Helical" evidence="2">
    <location>
        <begin position="1079"/>
        <end position="1098"/>
    </location>
</feature>
<feature type="transmembrane region" description="Helical" evidence="2">
    <location>
        <begin position="961"/>
        <end position="979"/>
    </location>
</feature>
<accession>A0A1X7L104</accession>
<feature type="transmembrane region" description="Helical" evidence="2">
    <location>
        <begin position="1024"/>
        <end position="1041"/>
    </location>
</feature>
<keyword evidence="2" id="KW-1133">Transmembrane helix</keyword>
<feature type="transmembrane region" description="Helical" evidence="2">
    <location>
        <begin position="699"/>
        <end position="722"/>
    </location>
</feature>
<feature type="transmembrane region" description="Helical" evidence="2">
    <location>
        <begin position="408"/>
        <end position="426"/>
    </location>
</feature>
<feature type="transmembrane region" description="Helical" evidence="2">
    <location>
        <begin position="734"/>
        <end position="753"/>
    </location>
</feature>